<protein>
    <submittedName>
        <fullName evidence="1">Uncharacterized protein</fullName>
    </submittedName>
</protein>
<dbReference type="EMBL" id="MH412654">
    <property type="protein sequence ID" value="AXQ70436.1"/>
    <property type="molecule type" value="Genomic_DNA"/>
</dbReference>
<accession>A0A385EFG7</accession>
<dbReference type="RefSeq" id="YP_009810795.1">
    <property type="nucleotide sequence ID" value="NC_048049.1"/>
</dbReference>
<organism evidence="1 2">
    <name type="scientific">Synechococcus phage S-T4</name>
    <dbReference type="NCBI Taxonomy" id="2268578"/>
    <lineage>
        <taxon>Viruses</taxon>
        <taxon>Duplodnaviria</taxon>
        <taxon>Heunggongvirae</taxon>
        <taxon>Uroviricota</taxon>
        <taxon>Caudoviricetes</taxon>
        <taxon>Pantevenvirales</taxon>
        <taxon>Kyanoviridae</taxon>
        <taxon>Tamkungvirus</taxon>
        <taxon>Tamkungvirus ST4</taxon>
    </lineage>
</organism>
<proteinExistence type="predicted"/>
<evidence type="ECO:0000313" key="2">
    <source>
        <dbReference type="Proteomes" id="UP000257648"/>
    </source>
</evidence>
<sequence length="180" mass="18727">MAGPGKTETTTKSADTGRVLTTWTKGGSCETHWSNGAKTVVTAGPSKEVCNVEPPQVSDENVAKSIYCQNGDFVLVADGNVKIKAKNIIFEAEGVSPEGKIEMIANGLMNLQTNETLRVQGGEVQIVSEKDVVLDATGFLNMIGDMKNAGSSTVASLVESYLGGGWASTLSGISGSLRGI</sequence>
<reference evidence="2" key="1">
    <citation type="submission" date="2018-05" db="EMBL/GenBank/DDBJ databases">
        <authorList>
            <person name="You S."/>
        </authorList>
    </citation>
    <scope>NUCLEOTIDE SEQUENCE [LARGE SCALE GENOMIC DNA]</scope>
</reference>
<dbReference type="KEGG" id="vg:55001817"/>
<evidence type="ECO:0000313" key="1">
    <source>
        <dbReference type="EMBL" id="AXQ70436.1"/>
    </source>
</evidence>
<keyword evidence="2" id="KW-1185">Reference proteome</keyword>
<name>A0A385EFG7_9CAUD</name>
<dbReference type="Proteomes" id="UP000257648">
    <property type="component" value="Segment"/>
</dbReference>
<dbReference type="GeneID" id="55001817"/>